<dbReference type="GO" id="GO:0005634">
    <property type="term" value="C:nucleus"/>
    <property type="evidence" value="ECO:0007669"/>
    <property type="project" value="TreeGrafter"/>
</dbReference>
<dbReference type="PANTHER" id="PTHR11142">
    <property type="entry name" value="PSEUDOURIDYLATE SYNTHASE"/>
    <property type="match status" value="1"/>
</dbReference>
<accession>A0AAN8ZIJ6</accession>
<protein>
    <recommendedName>
        <fullName evidence="8">tRNA pseudouridine synthase</fullName>
    </recommendedName>
</protein>
<reference evidence="6 7" key="1">
    <citation type="submission" date="2023-12" db="EMBL/GenBank/DDBJ databases">
        <title>A high-quality genome assembly for Dillenia turbinata (Dilleniales).</title>
        <authorList>
            <person name="Chanderbali A."/>
        </authorList>
    </citation>
    <scope>NUCLEOTIDE SEQUENCE [LARGE SCALE GENOMIC DNA]</scope>
    <source>
        <strain evidence="6">LSX21</strain>
        <tissue evidence="6">Leaf</tissue>
    </source>
</reference>
<sequence length="259" mass="28921">MTLHSGLNPLPTNPSPKNQNVNHHNLRRRRHHRYHHREKIRYKRRKIAIFFAYCGLGYQGMQKNPGAKTIEGDLEEALYLSGAVPEQDRGQPKGYGWARSARTDKGVSAVGPVTELNVNGKEVSNGEPGEEPKGLIETTVSELHCESMNQAGRVKLSEIGCGREMVKGESNLGENGDEKCVKQNEFSYGERERERFNRFLRHYVGTHNSVPLPLETKAGTLLPGAYIISFEANKVVTVEGIDFVKCKVIGQELYASSDS</sequence>
<keyword evidence="3" id="KW-0413">Isomerase</keyword>
<comment type="caution">
    <text evidence="6">The sequence shown here is derived from an EMBL/GenBank/DDBJ whole genome shotgun (WGS) entry which is preliminary data.</text>
</comment>
<keyword evidence="2" id="KW-0819">tRNA processing</keyword>
<dbReference type="GO" id="GO:0009982">
    <property type="term" value="F:pseudouridine synthase activity"/>
    <property type="evidence" value="ECO:0007669"/>
    <property type="project" value="InterPro"/>
</dbReference>
<evidence type="ECO:0000313" key="6">
    <source>
        <dbReference type="EMBL" id="KAK6939032.1"/>
    </source>
</evidence>
<evidence type="ECO:0000256" key="1">
    <source>
        <dbReference type="ARBA" id="ARBA00009375"/>
    </source>
</evidence>
<evidence type="ECO:0000313" key="7">
    <source>
        <dbReference type="Proteomes" id="UP001370490"/>
    </source>
</evidence>
<dbReference type="FunFam" id="3.30.70.580:FF:000002">
    <property type="entry name" value="tRNA pseudouridine synthase"/>
    <property type="match status" value="1"/>
</dbReference>
<dbReference type="PANTHER" id="PTHR11142:SF4">
    <property type="entry name" value="PSEUDOURIDYLATE SYNTHASE 1 HOMOLOG"/>
    <property type="match status" value="1"/>
</dbReference>
<gene>
    <name evidence="6" type="ORF">RJ641_032540</name>
</gene>
<evidence type="ECO:0008006" key="8">
    <source>
        <dbReference type="Google" id="ProtNLM"/>
    </source>
</evidence>
<feature type="compositionally biased region" description="Basic residues" evidence="5">
    <location>
        <begin position="24"/>
        <end position="36"/>
    </location>
</feature>
<dbReference type="SUPFAM" id="SSF55120">
    <property type="entry name" value="Pseudouridine synthase"/>
    <property type="match status" value="1"/>
</dbReference>
<dbReference type="InterPro" id="IPR001406">
    <property type="entry name" value="PsdUridine_synth_TruA"/>
</dbReference>
<comment type="similarity">
    <text evidence="1">Belongs to the tRNA pseudouridine synthase TruA family.</text>
</comment>
<evidence type="ECO:0000256" key="2">
    <source>
        <dbReference type="ARBA" id="ARBA00022694"/>
    </source>
</evidence>
<dbReference type="InterPro" id="IPR020094">
    <property type="entry name" value="TruA/RsuA/RluB/E/F_N"/>
</dbReference>
<organism evidence="6 7">
    <name type="scientific">Dillenia turbinata</name>
    <dbReference type="NCBI Taxonomy" id="194707"/>
    <lineage>
        <taxon>Eukaryota</taxon>
        <taxon>Viridiplantae</taxon>
        <taxon>Streptophyta</taxon>
        <taxon>Embryophyta</taxon>
        <taxon>Tracheophyta</taxon>
        <taxon>Spermatophyta</taxon>
        <taxon>Magnoliopsida</taxon>
        <taxon>eudicotyledons</taxon>
        <taxon>Gunneridae</taxon>
        <taxon>Pentapetalae</taxon>
        <taxon>Dilleniales</taxon>
        <taxon>Dilleniaceae</taxon>
        <taxon>Dillenia</taxon>
    </lineage>
</organism>
<keyword evidence="7" id="KW-1185">Reference proteome</keyword>
<dbReference type="GO" id="GO:1990481">
    <property type="term" value="P:mRNA pseudouridine synthesis"/>
    <property type="evidence" value="ECO:0007669"/>
    <property type="project" value="TreeGrafter"/>
</dbReference>
<dbReference type="GO" id="GO:0003723">
    <property type="term" value="F:RNA binding"/>
    <property type="evidence" value="ECO:0007669"/>
    <property type="project" value="InterPro"/>
</dbReference>
<feature type="region of interest" description="Disordered" evidence="5">
    <location>
        <begin position="1"/>
        <end position="36"/>
    </location>
</feature>
<comment type="catalytic activity">
    <reaction evidence="4">
        <text>a uridine in tRNA = a pseudouridine in tRNA</text>
        <dbReference type="Rhea" id="RHEA:54572"/>
        <dbReference type="Rhea" id="RHEA-COMP:13339"/>
        <dbReference type="Rhea" id="RHEA-COMP:13934"/>
        <dbReference type="ChEBI" id="CHEBI:65314"/>
        <dbReference type="ChEBI" id="CHEBI:65315"/>
    </reaction>
</comment>
<evidence type="ECO:0000256" key="3">
    <source>
        <dbReference type="ARBA" id="ARBA00023235"/>
    </source>
</evidence>
<dbReference type="EMBL" id="JBAMMX010000006">
    <property type="protein sequence ID" value="KAK6939032.1"/>
    <property type="molecule type" value="Genomic_DNA"/>
</dbReference>
<evidence type="ECO:0000256" key="4">
    <source>
        <dbReference type="ARBA" id="ARBA00036943"/>
    </source>
</evidence>
<name>A0AAN8ZIJ6_9MAGN</name>
<dbReference type="GO" id="GO:0031119">
    <property type="term" value="P:tRNA pseudouridine synthesis"/>
    <property type="evidence" value="ECO:0007669"/>
    <property type="project" value="TreeGrafter"/>
</dbReference>
<evidence type="ECO:0000256" key="5">
    <source>
        <dbReference type="SAM" id="MobiDB-lite"/>
    </source>
</evidence>
<dbReference type="Proteomes" id="UP001370490">
    <property type="component" value="Unassembled WGS sequence"/>
</dbReference>
<dbReference type="AlphaFoldDB" id="A0AAN8ZIJ6"/>
<dbReference type="InterPro" id="IPR020103">
    <property type="entry name" value="PsdUridine_synth_cat_dom_sf"/>
</dbReference>
<proteinExistence type="inferred from homology"/>
<dbReference type="Gene3D" id="3.30.70.580">
    <property type="entry name" value="Pseudouridine synthase I, catalytic domain, N-terminal subdomain"/>
    <property type="match status" value="1"/>
</dbReference>